<evidence type="ECO:0000313" key="5">
    <source>
        <dbReference type="Proteomes" id="UP000215539"/>
    </source>
</evidence>
<dbReference type="KEGG" id="chg:AXF12_00080"/>
<dbReference type="AlphaFoldDB" id="A0AAX2H1J6"/>
<name>A0AAX2H1J6_9FLAO</name>
<evidence type="ECO:0000313" key="3">
    <source>
        <dbReference type="EMBL" id="SNV13640.1"/>
    </source>
</evidence>
<feature type="chain" id="PRO_5043466338" description="DUF4595 domain-containing protein" evidence="1">
    <location>
        <begin position="19"/>
        <end position="304"/>
    </location>
</feature>
<organism evidence="3 5">
    <name type="scientific">Capnocytophaga haemolytica</name>
    <dbReference type="NCBI Taxonomy" id="45243"/>
    <lineage>
        <taxon>Bacteria</taxon>
        <taxon>Pseudomonadati</taxon>
        <taxon>Bacteroidota</taxon>
        <taxon>Flavobacteriia</taxon>
        <taxon>Flavobacteriales</taxon>
        <taxon>Flavobacteriaceae</taxon>
        <taxon>Capnocytophaga</taxon>
    </lineage>
</organism>
<proteinExistence type="predicted"/>
<evidence type="ECO:0000256" key="1">
    <source>
        <dbReference type="SAM" id="SignalP"/>
    </source>
</evidence>
<reference evidence="3 5" key="2">
    <citation type="submission" date="2017-06" db="EMBL/GenBank/DDBJ databases">
        <authorList>
            <consortium name="Pathogen Informatics"/>
        </authorList>
    </citation>
    <scope>NUCLEOTIDE SEQUENCE [LARGE SCALE GENOMIC DNA]</scope>
    <source>
        <strain evidence="3 5">NCTC12947</strain>
    </source>
</reference>
<dbReference type="EMBL" id="LT906449">
    <property type="protein sequence ID" value="SNV13640.1"/>
    <property type="molecule type" value="Genomic_DNA"/>
</dbReference>
<evidence type="ECO:0000313" key="2">
    <source>
        <dbReference type="EMBL" id="AMD84077.1"/>
    </source>
</evidence>
<reference evidence="2 4" key="1">
    <citation type="submission" date="2016-02" db="EMBL/GenBank/DDBJ databases">
        <authorList>
            <person name="Holder M.E."/>
            <person name="Ajami N.J."/>
            <person name="Petrosino J.F."/>
        </authorList>
    </citation>
    <scope>NUCLEOTIDE SEQUENCE [LARGE SCALE GENOMIC DNA]</scope>
    <source>
        <strain evidence="2 4">CCUG 32990</strain>
    </source>
</reference>
<dbReference type="Proteomes" id="UP000065822">
    <property type="component" value="Chromosome"/>
</dbReference>
<evidence type="ECO:0008006" key="6">
    <source>
        <dbReference type="Google" id="ProtNLM"/>
    </source>
</evidence>
<dbReference type="Proteomes" id="UP000215539">
    <property type="component" value="Chromosome 1"/>
</dbReference>
<dbReference type="PROSITE" id="PS51257">
    <property type="entry name" value="PROKAR_LIPOPROTEIN"/>
    <property type="match status" value="1"/>
</dbReference>
<feature type="signal peptide" evidence="1">
    <location>
        <begin position="1"/>
        <end position="18"/>
    </location>
</feature>
<evidence type="ECO:0000313" key="4">
    <source>
        <dbReference type="Proteomes" id="UP000065822"/>
    </source>
</evidence>
<protein>
    <recommendedName>
        <fullName evidence="6">DUF4595 domain-containing protein</fullName>
    </recommendedName>
</protein>
<dbReference type="EMBL" id="CP014227">
    <property type="protein sequence ID" value="AMD84077.1"/>
    <property type="molecule type" value="Genomic_DNA"/>
</dbReference>
<keyword evidence="4" id="KW-1185">Reference proteome</keyword>
<accession>A0AAX2H1J6</accession>
<dbReference type="RefSeq" id="WP_066427482.1">
    <property type="nucleotide sequence ID" value="NZ_CP014227.1"/>
</dbReference>
<keyword evidence="1" id="KW-0732">Signal</keyword>
<sequence>MKKIVLLASGVLSLSACMKSGDDNGNQVTQVGFPSQVVINEQGSAGAITTTIDYKIAGDRLLGWTEMKVDNGTKTEKTYEIKYKDGEQVIDQVTIKATGVADKVYVYDFTGPTINKISLKDTNQYIEYHYKQRLDRKTVVNGTVTKTFSYEYNANAVFINVSDGKNSELMSYTLNNDGMVGVFEKIPYVGNVLNKEQRSYCTYTSYDTKHSNIYSGRLFQWLTEIDQIEHYDAYGSHLMDSMIHSAFYPLTSYTKHFYNNNLSPDYNDLGNGTRTFDYQYDGNRLKSMTYKIDGKVKATYTYNY</sequence>
<gene>
    <name evidence="2" type="ORF">AXF12_00080</name>
    <name evidence="3" type="ORF">SAMEA44541418_01758</name>
</gene>